<keyword evidence="3" id="KW-1185">Reference proteome</keyword>
<dbReference type="STRING" id="45068.Llon_0710"/>
<dbReference type="PATRIC" id="fig|45068.5.peg.757"/>
<comment type="caution">
    <text evidence="2">The sequence shown here is derived from an EMBL/GenBank/DDBJ whole genome shotgun (WGS) entry which is preliminary data.</text>
</comment>
<reference evidence="2 3" key="1">
    <citation type="submission" date="2015-11" db="EMBL/GenBank/DDBJ databases">
        <title>Genomic analysis of 38 Legionella species identifies large and diverse effector repertoires.</title>
        <authorList>
            <person name="Burstein D."/>
            <person name="Amaro F."/>
            <person name="Zusman T."/>
            <person name="Lifshitz Z."/>
            <person name="Cohen O."/>
            <person name="Gilbert J.A."/>
            <person name="Pupko T."/>
            <person name="Shuman H.A."/>
            <person name="Segal G."/>
        </authorList>
    </citation>
    <scope>NUCLEOTIDE SEQUENCE [LARGE SCALE GENOMIC DNA]</scope>
    <source>
        <strain evidence="2 3">ATCC 49505</strain>
    </source>
</reference>
<dbReference type="InterPro" id="IPR029058">
    <property type="entry name" value="AB_hydrolase_fold"/>
</dbReference>
<dbReference type="Pfam" id="PF01738">
    <property type="entry name" value="DLH"/>
    <property type="match status" value="1"/>
</dbReference>
<dbReference type="EMBL" id="LNYK01000013">
    <property type="protein sequence ID" value="KTD21978.1"/>
    <property type="molecule type" value="Genomic_DNA"/>
</dbReference>
<keyword evidence="2" id="KW-0378">Hydrolase</keyword>
<dbReference type="InterPro" id="IPR002925">
    <property type="entry name" value="Dienelactn_hydro"/>
</dbReference>
<dbReference type="OrthoDB" id="9787933at2"/>
<organism evidence="2 3">
    <name type="scientific">Legionella londiniensis</name>
    <dbReference type="NCBI Taxonomy" id="45068"/>
    <lineage>
        <taxon>Bacteria</taxon>
        <taxon>Pseudomonadati</taxon>
        <taxon>Pseudomonadota</taxon>
        <taxon>Gammaproteobacteria</taxon>
        <taxon>Legionellales</taxon>
        <taxon>Legionellaceae</taxon>
        <taxon>Legionella</taxon>
    </lineage>
</organism>
<evidence type="ECO:0000259" key="1">
    <source>
        <dbReference type="Pfam" id="PF01738"/>
    </source>
</evidence>
<dbReference type="AlphaFoldDB" id="A0A0W0VPK2"/>
<dbReference type="PANTHER" id="PTHR22946">
    <property type="entry name" value="DIENELACTONE HYDROLASE DOMAIN-CONTAINING PROTEIN-RELATED"/>
    <property type="match status" value="1"/>
</dbReference>
<dbReference type="RefSeq" id="WP_058528725.1">
    <property type="nucleotide sequence ID" value="NZ_CAAAHZ010000020.1"/>
</dbReference>
<dbReference type="SUPFAM" id="SSF53474">
    <property type="entry name" value="alpha/beta-Hydrolases"/>
    <property type="match status" value="1"/>
</dbReference>
<dbReference type="Proteomes" id="UP000054997">
    <property type="component" value="Unassembled WGS sequence"/>
</dbReference>
<dbReference type="GO" id="GO:0016787">
    <property type="term" value="F:hydrolase activity"/>
    <property type="evidence" value="ECO:0007669"/>
    <property type="project" value="UniProtKB-KW"/>
</dbReference>
<gene>
    <name evidence="2" type="ORF">Llon_0710</name>
</gene>
<sequence>MLQCKEIRYFHGDTQCIGYVAYKKDSGHPKPGIMLAHDWGGRGQDICDKANQMAELGYIGFAIDMYGDAQTGETKEERRSLMYSLLENRKKIADRMLAAYHAFILLPEVNKQKIAVLGYCFGGLCALDLARTGASIQGAVSFHGLLTAPEPAVFEAIQAKILVLHGYDDPLVPPQQIDLFSTEMTQKKADWQIHMYGLTKHSFTNPKANDPEMGLHYDAKADKRSWQSAINFLHEIFLE</sequence>
<evidence type="ECO:0000313" key="2">
    <source>
        <dbReference type="EMBL" id="KTD21978.1"/>
    </source>
</evidence>
<protein>
    <submittedName>
        <fullName evidence="2">Dienelactone hydrolase family protein</fullName>
    </submittedName>
</protein>
<dbReference type="Gene3D" id="3.40.50.1820">
    <property type="entry name" value="alpha/beta hydrolase"/>
    <property type="match status" value="1"/>
</dbReference>
<evidence type="ECO:0000313" key="3">
    <source>
        <dbReference type="Proteomes" id="UP000054997"/>
    </source>
</evidence>
<feature type="domain" description="Dienelactone hydrolase" evidence="1">
    <location>
        <begin position="18"/>
        <end position="236"/>
    </location>
</feature>
<name>A0A0W0VPK2_9GAMM</name>
<dbReference type="PANTHER" id="PTHR22946:SF0">
    <property type="entry name" value="DIENELACTONE HYDROLASE DOMAIN-CONTAINING PROTEIN"/>
    <property type="match status" value="1"/>
</dbReference>
<accession>A0A0W0VPK2</accession>
<dbReference type="InterPro" id="IPR050261">
    <property type="entry name" value="FrsA_esterase"/>
</dbReference>
<proteinExistence type="predicted"/>